<feature type="compositionally biased region" description="Polar residues" evidence="1">
    <location>
        <begin position="21"/>
        <end position="32"/>
    </location>
</feature>
<dbReference type="CDD" id="cd00198">
    <property type="entry name" value="vWFA"/>
    <property type="match status" value="1"/>
</dbReference>
<dbReference type="eggNOG" id="ENOG502QTDG">
    <property type="taxonomic scope" value="Eukaryota"/>
</dbReference>
<name>I3LXD7_ICTTR</name>
<evidence type="ECO:0000313" key="3">
    <source>
        <dbReference type="Ensembl" id="ENSSTOP00000000725.3"/>
    </source>
</evidence>
<dbReference type="Gene3D" id="3.40.50.410">
    <property type="entry name" value="von Willebrand factor, type A domain"/>
    <property type="match status" value="2"/>
</dbReference>
<dbReference type="Pfam" id="PF13768">
    <property type="entry name" value="VWA_3"/>
    <property type="match status" value="3"/>
</dbReference>
<dbReference type="PANTHER" id="PTHR46478">
    <property type="entry name" value="VON WILLEBRAND FACTOR A DOMAIN-CONTAINING PROTEIN 3A"/>
    <property type="match status" value="1"/>
</dbReference>
<dbReference type="Proteomes" id="UP000005215">
    <property type="component" value="Unassembled WGS sequence"/>
</dbReference>
<dbReference type="Ensembl" id="ENSSTOT00000000811.3">
    <property type="protein sequence ID" value="ENSSTOP00000000725.3"/>
    <property type="gene ID" value="ENSSTOG00000000802.3"/>
</dbReference>
<dbReference type="InterPro" id="IPR002035">
    <property type="entry name" value="VWF_A"/>
</dbReference>
<proteinExistence type="predicted"/>
<sequence>RKCKCSMKKNTDRDPRKQLTQKKMNGPSQNPDNGLLVTHVNQTQDLLKLQESKDQSSVLEESEDWLSTHSLKFEKLTLADLISQGTAMLEESCNVTQKVRFCTHTIHRFESKLSEVIERYQQRIQWLTENSKKVFGSIKGARVGILLDASAFGSGPRKEEFQNDFMSLIDEQLSLKEKLYVLSFGTTINPLWPDPMEVSTFTLQELKLWVKEQQPEGGSNLLQALKKIFTLKGLDSLVIIMGSCPDQPSEILSDYIQQSSMGRDLITQVITYRCDDQVPSAILKNLAEALRGYYHCYSPETELYTSRDMDELQAEIQKAQSLLGHMQALHQSNPCEEQACAMKEISPELEKESFTNLLPKPTRHDAPLSIEFPNLDKTSAEWLKINGLKAKKLSLYQVLAPNAFSPVEGFVPILQKTVSSTIHERAMVQFEWHDGTMKNVHVDPPFLYEYQKQLSGALQLYERRIEWLSLASRRIWGTVCEKRVVILLDISVTNSMYIIHIQHSLRLLLEEQMSNKDCFNLIAFGSTIESWRPEMVPPSHTNLQSAWWWALALKCQGSRNVLSALRKAVEVDFKDKDKQQSQGIYLFTGGIPDQDVSILSAYMAEACGGCDLQLNVCLFYVGEPRMDTTPPACYASRRDTAAAYKELTQAAGGRFHWFGDTGVYESDDISAITAEIQKAFNYSQKCALLVASLKSHSGQELESASLPKEKPKMLKQRSQPKQFSTPEPAATPSVARMNKKDILDREKISPFKGLKWHPHSAVAQPRKKEATDWRRKSKSRASEPTLSLFYTETGNNVGSMYKKYPQRRAIKSINSSIELPRKDTVCSSQEWIANYGLRKLKMELSRYMGPHCTQQKFMQRSTSAKHCSVLPSIEIDGVVKHIQWTHREMEAYISCLEKVMRCYVQRLQWLLSGSRRLFGTILESKVCVLLDTSGSMGPYLQQMKTELILLIWEQLRKHCDSFNLLSFAEGLQPWQDTLVETTDAACHKAMQWVTHLQAHGSTSVLQALMKAFSFQDVQGLYLLTDGKPDTSCNFVLKAVYRLQKERDVKVHTISLNCTDRAAVEFLRKLAALTGGRYHCPIGEDALRGIRGLLTRGFVHEKDPTLPLFEGDDLRKLAQEVTKARGFLKQAQALRSQFQKKSNMEPEVTLCW</sequence>
<dbReference type="GeneTree" id="ENSGT00940000159290"/>
<dbReference type="InParanoid" id="I3LXD7"/>
<dbReference type="SUPFAM" id="SSF53300">
    <property type="entry name" value="vWA-like"/>
    <property type="match status" value="3"/>
</dbReference>
<feature type="region of interest" description="Disordered" evidence="1">
    <location>
        <begin position="701"/>
        <end position="733"/>
    </location>
</feature>
<dbReference type="AlphaFoldDB" id="I3LXD7"/>
<protein>
    <submittedName>
        <fullName evidence="3">von Willebrand factor A domain containing 3A</fullName>
    </submittedName>
</protein>
<gene>
    <name evidence="3" type="primary">VWA3A</name>
</gene>
<dbReference type="SMART" id="SM00327">
    <property type="entry name" value="VWA"/>
    <property type="match status" value="1"/>
</dbReference>
<dbReference type="InterPro" id="IPR036465">
    <property type="entry name" value="vWFA_dom_sf"/>
</dbReference>
<feature type="compositionally biased region" description="Polar residues" evidence="1">
    <location>
        <begin position="716"/>
        <end position="725"/>
    </location>
</feature>
<dbReference type="HOGENOM" id="CLU_008839_0_0_1"/>
<organism evidence="3 4">
    <name type="scientific">Ictidomys tridecemlineatus</name>
    <name type="common">Thirteen-lined ground squirrel</name>
    <name type="synonym">Spermophilus tridecemlineatus</name>
    <dbReference type="NCBI Taxonomy" id="43179"/>
    <lineage>
        <taxon>Eukaryota</taxon>
        <taxon>Metazoa</taxon>
        <taxon>Chordata</taxon>
        <taxon>Craniata</taxon>
        <taxon>Vertebrata</taxon>
        <taxon>Euteleostomi</taxon>
        <taxon>Mammalia</taxon>
        <taxon>Eutheria</taxon>
        <taxon>Euarchontoglires</taxon>
        <taxon>Glires</taxon>
        <taxon>Rodentia</taxon>
        <taxon>Sciuromorpha</taxon>
        <taxon>Sciuridae</taxon>
        <taxon>Xerinae</taxon>
        <taxon>Marmotini</taxon>
        <taxon>Ictidomys</taxon>
    </lineage>
</organism>
<dbReference type="STRING" id="43179.ENSSTOP00000000725"/>
<reference evidence="3" key="3">
    <citation type="submission" date="2025-09" db="UniProtKB">
        <authorList>
            <consortium name="Ensembl"/>
        </authorList>
    </citation>
    <scope>IDENTIFICATION</scope>
</reference>
<reference evidence="4" key="1">
    <citation type="submission" date="2011-11" db="EMBL/GenBank/DDBJ databases">
        <title>The Draft Genome of Spermophilus tridecemlineatus.</title>
        <authorList>
            <consortium name="The Broad Institute Genome Assembly &amp; Analysis Group"/>
            <consortium name="Computational R&amp;D Group"/>
            <consortium name="and Sequencing Platform"/>
            <person name="Di Palma F."/>
            <person name="Alfoldi J."/>
            <person name="Johnson J."/>
            <person name="Berlin A."/>
            <person name="Gnerre S."/>
            <person name="Jaffe D."/>
            <person name="MacCallum I."/>
            <person name="Young S."/>
            <person name="Walker B.J."/>
            <person name="Lindblad-Toh K."/>
        </authorList>
    </citation>
    <scope>NUCLEOTIDE SEQUENCE [LARGE SCALE GENOMIC DNA]</scope>
</reference>
<feature type="region of interest" description="Disordered" evidence="1">
    <location>
        <begin position="1"/>
        <end position="34"/>
    </location>
</feature>
<keyword evidence="4" id="KW-1185">Reference proteome</keyword>
<feature type="region of interest" description="Disordered" evidence="1">
    <location>
        <begin position="757"/>
        <end position="778"/>
    </location>
</feature>
<dbReference type="EMBL" id="AGTP01030921">
    <property type="status" value="NOT_ANNOTATED_CDS"/>
    <property type="molecule type" value="Genomic_DNA"/>
</dbReference>
<dbReference type="PANTHER" id="PTHR46478:SF1">
    <property type="entry name" value="VON WILLEBRAND FACTOR A DOMAIN-CONTAINING PROTEIN 3A"/>
    <property type="match status" value="1"/>
</dbReference>
<evidence type="ECO:0000256" key="1">
    <source>
        <dbReference type="SAM" id="MobiDB-lite"/>
    </source>
</evidence>
<accession>I3LXD7</accession>
<feature type="domain" description="VWFA" evidence="2">
    <location>
        <begin position="925"/>
        <end position="1120"/>
    </location>
</feature>
<evidence type="ECO:0000259" key="2">
    <source>
        <dbReference type="PROSITE" id="PS50234"/>
    </source>
</evidence>
<reference evidence="3" key="2">
    <citation type="submission" date="2025-08" db="UniProtKB">
        <authorList>
            <consortium name="Ensembl"/>
        </authorList>
    </citation>
    <scope>IDENTIFICATION</scope>
</reference>
<evidence type="ECO:0000313" key="4">
    <source>
        <dbReference type="Proteomes" id="UP000005215"/>
    </source>
</evidence>
<dbReference type="PROSITE" id="PS50234">
    <property type="entry name" value="VWFA"/>
    <property type="match status" value="1"/>
</dbReference>